<feature type="domain" description="Retrotransposon Copia-like N-terminal" evidence="2">
    <location>
        <begin position="30"/>
        <end position="73"/>
    </location>
</feature>
<accession>A0A2R6QH95</accession>
<organism evidence="3 4">
    <name type="scientific">Actinidia chinensis var. chinensis</name>
    <name type="common">Chinese soft-hair kiwi</name>
    <dbReference type="NCBI Taxonomy" id="1590841"/>
    <lineage>
        <taxon>Eukaryota</taxon>
        <taxon>Viridiplantae</taxon>
        <taxon>Streptophyta</taxon>
        <taxon>Embryophyta</taxon>
        <taxon>Tracheophyta</taxon>
        <taxon>Spermatophyta</taxon>
        <taxon>Magnoliopsida</taxon>
        <taxon>eudicotyledons</taxon>
        <taxon>Gunneridae</taxon>
        <taxon>Pentapetalae</taxon>
        <taxon>asterids</taxon>
        <taxon>Ericales</taxon>
        <taxon>Actinidiaceae</taxon>
        <taxon>Actinidia</taxon>
    </lineage>
</organism>
<comment type="caution">
    <text evidence="3">The sequence shown here is derived from an EMBL/GenBank/DDBJ whole genome shotgun (WGS) entry which is preliminary data.</text>
</comment>
<dbReference type="EMBL" id="NKQK01000016">
    <property type="protein sequence ID" value="PSS07980.1"/>
    <property type="molecule type" value="Genomic_DNA"/>
</dbReference>
<reference evidence="3 4" key="1">
    <citation type="submission" date="2017-07" db="EMBL/GenBank/DDBJ databases">
        <title>An improved, manually edited Actinidia chinensis var. chinensis (kiwifruit) genome highlights the challenges associated with draft genomes and gene prediction in plants.</title>
        <authorList>
            <person name="Pilkington S."/>
            <person name="Crowhurst R."/>
            <person name="Hilario E."/>
            <person name="Nardozza S."/>
            <person name="Fraser L."/>
            <person name="Peng Y."/>
            <person name="Gunaseelan K."/>
            <person name="Simpson R."/>
            <person name="Tahir J."/>
            <person name="Deroles S."/>
            <person name="Templeton K."/>
            <person name="Luo Z."/>
            <person name="Davy M."/>
            <person name="Cheng C."/>
            <person name="Mcneilage M."/>
            <person name="Scaglione D."/>
            <person name="Liu Y."/>
            <person name="Zhang Q."/>
            <person name="Datson P."/>
            <person name="De Silva N."/>
            <person name="Gardiner S."/>
            <person name="Bassett H."/>
            <person name="Chagne D."/>
            <person name="Mccallum J."/>
            <person name="Dzierzon H."/>
            <person name="Deng C."/>
            <person name="Wang Y.-Y."/>
            <person name="Barron N."/>
            <person name="Manako K."/>
            <person name="Bowen J."/>
            <person name="Foster T."/>
            <person name="Erridge Z."/>
            <person name="Tiffin H."/>
            <person name="Waite C."/>
            <person name="Davies K."/>
            <person name="Grierson E."/>
            <person name="Laing W."/>
            <person name="Kirk R."/>
            <person name="Chen X."/>
            <person name="Wood M."/>
            <person name="Montefiori M."/>
            <person name="Brummell D."/>
            <person name="Schwinn K."/>
            <person name="Catanach A."/>
            <person name="Fullerton C."/>
            <person name="Li D."/>
            <person name="Meiyalaghan S."/>
            <person name="Nieuwenhuizen N."/>
            <person name="Read N."/>
            <person name="Prakash R."/>
            <person name="Hunter D."/>
            <person name="Zhang H."/>
            <person name="Mckenzie M."/>
            <person name="Knabel M."/>
            <person name="Harris A."/>
            <person name="Allan A."/>
            <person name="Chen A."/>
            <person name="Janssen B."/>
            <person name="Plunkett B."/>
            <person name="Dwamena C."/>
            <person name="Voogd C."/>
            <person name="Leif D."/>
            <person name="Lafferty D."/>
            <person name="Souleyre E."/>
            <person name="Varkonyi-Gasic E."/>
            <person name="Gambi F."/>
            <person name="Hanley J."/>
            <person name="Yao J.-L."/>
            <person name="Cheung J."/>
            <person name="David K."/>
            <person name="Warren B."/>
            <person name="Marsh K."/>
            <person name="Snowden K."/>
            <person name="Lin-Wang K."/>
            <person name="Brian L."/>
            <person name="Martinez-Sanchez M."/>
            <person name="Wang M."/>
            <person name="Ileperuma N."/>
            <person name="Macnee N."/>
            <person name="Campin R."/>
            <person name="Mcatee P."/>
            <person name="Drummond R."/>
            <person name="Espley R."/>
            <person name="Ireland H."/>
            <person name="Wu R."/>
            <person name="Atkinson R."/>
            <person name="Karunairetnam S."/>
            <person name="Bulley S."/>
            <person name="Chunkath S."/>
            <person name="Hanley Z."/>
            <person name="Storey R."/>
            <person name="Thrimawithana A."/>
            <person name="Thomson S."/>
            <person name="David C."/>
            <person name="Testolin R."/>
        </authorList>
    </citation>
    <scope>NUCLEOTIDE SEQUENCE [LARGE SCALE GENOMIC DNA]</scope>
    <source>
        <strain evidence="4">cv. Red5</strain>
        <tissue evidence="3">Young leaf</tissue>
    </source>
</reference>
<reference evidence="4" key="2">
    <citation type="journal article" date="2018" name="BMC Genomics">
        <title>A manually annotated Actinidia chinensis var. chinensis (kiwifruit) genome highlights the challenges associated with draft genomes and gene prediction in plants.</title>
        <authorList>
            <person name="Pilkington S.M."/>
            <person name="Crowhurst R."/>
            <person name="Hilario E."/>
            <person name="Nardozza S."/>
            <person name="Fraser L."/>
            <person name="Peng Y."/>
            <person name="Gunaseelan K."/>
            <person name="Simpson R."/>
            <person name="Tahir J."/>
            <person name="Deroles S.C."/>
            <person name="Templeton K."/>
            <person name="Luo Z."/>
            <person name="Davy M."/>
            <person name="Cheng C."/>
            <person name="McNeilage M."/>
            <person name="Scaglione D."/>
            <person name="Liu Y."/>
            <person name="Zhang Q."/>
            <person name="Datson P."/>
            <person name="De Silva N."/>
            <person name="Gardiner S.E."/>
            <person name="Bassett H."/>
            <person name="Chagne D."/>
            <person name="McCallum J."/>
            <person name="Dzierzon H."/>
            <person name="Deng C."/>
            <person name="Wang Y.Y."/>
            <person name="Barron L."/>
            <person name="Manako K."/>
            <person name="Bowen J."/>
            <person name="Foster T.M."/>
            <person name="Erridge Z.A."/>
            <person name="Tiffin H."/>
            <person name="Waite C.N."/>
            <person name="Davies K.M."/>
            <person name="Grierson E.P."/>
            <person name="Laing W.A."/>
            <person name="Kirk R."/>
            <person name="Chen X."/>
            <person name="Wood M."/>
            <person name="Montefiori M."/>
            <person name="Brummell D.A."/>
            <person name="Schwinn K.E."/>
            <person name="Catanach A."/>
            <person name="Fullerton C."/>
            <person name="Li D."/>
            <person name="Meiyalaghan S."/>
            <person name="Nieuwenhuizen N."/>
            <person name="Read N."/>
            <person name="Prakash R."/>
            <person name="Hunter D."/>
            <person name="Zhang H."/>
            <person name="McKenzie M."/>
            <person name="Knabel M."/>
            <person name="Harris A."/>
            <person name="Allan A.C."/>
            <person name="Gleave A."/>
            <person name="Chen A."/>
            <person name="Janssen B.J."/>
            <person name="Plunkett B."/>
            <person name="Ampomah-Dwamena C."/>
            <person name="Voogd C."/>
            <person name="Leif D."/>
            <person name="Lafferty D."/>
            <person name="Souleyre E.J.F."/>
            <person name="Varkonyi-Gasic E."/>
            <person name="Gambi F."/>
            <person name="Hanley J."/>
            <person name="Yao J.L."/>
            <person name="Cheung J."/>
            <person name="David K.M."/>
            <person name="Warren B."/>
            <person name="Marsh K."/>
            <person name="Snowden K.C."/>
            <person name="Lin-Wang K."/>
            <person name="Brian L."/>
            <person name="Martinez-Sanchez M."/>
            <person name="Wang M."/>
            <person name="Ileperuma N."/>
            <person name="Macnee N."/>
            <person name="Campin R."/>
            <person name="McAtee P."/>
            <person name="Drummond R.S.M."/>
            <person name="Espley R.V."/>
            <person name="Ireland H.S."/>
            <person name="Wu R."/>
            <person name="Atkinson R.G."/>
            <person name="Karunairetnam S."/>
            <person name="Bulley S."/>
            <person name="Chunkath S."/>
            <person name="Hanley Z."/>
            <person name="Storey R."/>
            <person name="Thrimawithana A.H."/>
            <person name="Thomson S."/>
            <person name="David C."/>
            <person name="Testolin R."/>
            <person name="Huang H."/>
            <person name="Hellens R.P."/>
            <person name="Schaffer R.J."/>
        </authorList>
    </citation>
    <scope>NUCLEOTIDE SEQUENCE [LARGE SCALE GENOMIC DNA]</scope>
    <source>
        <strain evidence="4">cv. Red5</strain>
    </source>
</reference>
<protein>
    <submittedName>
        <fullName evidence="3">Integrase</fullName>
    </submittedName>
</protein>
<dbReference type="Pfam" id="PF14244">
    <property type="entry name" value="Retrotran_gag_3"/>
    <property type="match status" value="1"/>
</dbReference>
<keyword evidence="4" id="KW-1185">Reference proteome</keyword>
<evidence type="ECO:0000313" key="4">
    <source>
        <dbReference type="Proteomes" id="UP000241394"/>
    </source>
</evidence>
<sequence>MAEKDTQIIQDSAKPEANKYDNPNDHFYLHHSDQPGFILVMQLLTEENYNTWSRVMLMALSIKNKEGFINNTIRQLPITSVKELQQWRRYNNLVMAWLFNSTSEDIKASSIYNESAYKIWSDLKECFSCTNSVHLFHVEEAIHDCKEDNMTIGAYYTKLKGFWDECDTLCCIPTCTCGTVKEVLQFQQSQKNMKFLMGLNEAYAAVRGQILLMDPLPIINKAHSFILQDEKQTFTPKNPYLKCGICDKLGHTSETCRAHLKCDYCGCKGYTIDVCRKLQKTNSAGGKSDQEKQWNFPSKVNHVNTNATATPTSSTLMVEQYQNLMTMLNGNKPNSMVNHVGSASAMSDLSGPTIGEDDWDEN</sequence>
<gene>
    <name evidence="3" type="ORF">CEY00_Acc18339</name>
</gene>
<dbReference type="Proteomes" id="UP000241394">
    <property type="component" value="Chromosome LG16"/>
</dbReference>
<dbReference type="OMA" id="DWAREMS"/>
<evidence type="ECO:0000313" key="3">
    <source>
        <dbReference type="EMBL" id="PSS07980.1"/>
    </source>
</evidence>
<dbReference type="OrthoDB" id="5544992at2759"/>
<proteinExistence type="predicted"/>
<dbReference type="PANTHER" id="PTHR37610:SF97">
    <property type="entry name" value="RETROTRANSPOSON GAG DOMAIN-CONTAINING PROTEIN"/>
    <property type="match status" value="1"/>
</dbReference>
<evidence type="ECO:0000259" key="2">
    <source>
        <dbReference type="Pfam" id="PF14244"/>
    </source>
</evidence>
<name>A0A2R6QH95_ACTCC</name>
<dbReference type="STRING" id="1590841.A0A2R6QH95"/>
<dbReference type="Gramene" id="PSS07980">
    <property type="protein sequence ID" value="PSS07980"/>
    <property type="gene ID" value="CEY00_Acc18339"/>
</dbReference>
<dbReference type="InParanoid" id="A0A2R6QH95"/>
<dbReference type="PANTHER" id="PTHR37610">
    <property type="entry name" value="CCHC-TYPE DOMAIN-CONTAINING PROTEIN"/>
    <property type="match status" value="1"/>
</dbReference>
<dbReference type="InterPro" id="IPR029472">
    <property type="entry name" value="Copia-like_N"/>
</dbReference>
<evidence type="ECO:0000256" key="1">
    <source>
        <dbReference type="SAM" id="MobiDB-lite"/>
    </source>
</evidence>
<feature type="region of interest" description="Disordered" evidence="1">
    <location>
        <begin position="342"/>
        <end position="362"/>
    </location>
</feature>
<dbReference type="AlphaFoldDB" id="A0A2R6QH95"/>